<protein>
    <submittedName>
        <fullName evidence="1">Uncharacterized protein</fullName>
    </submittedName>
</protein>
<name>A0A4U5NUN6_STECR</name>
<reference evidence="1 2" key="2">
    <citation type="journal article" date="2019" name="G3 (Bethesda)">
        <title>Hybrid Assembly of the Genome of the Entomopathogenic Nematode Steinernema carpocapsae Identifies the X-Chromosome.</title>
        <authorList>
            <person name="Serra L."/>
            <person name="Macchietto M."/>
            <person name="Macias-Munoz A."/>
            <person name="McGill C.J."/>
            <person name="Rodriguez I.M."/>
            <person name="Rodriguez B."/>
            <person name="Murad R."/>
            <person name="Mortazavi A."/>
        </authorList>
    </citation>
    <scope>NUCLEOTIDE SEQUENCE [LARGE SCALE GENOMIC DNA]</scope>
    <source>
        <strain evidence="1 2">ALL</strain>
    </source>
</reference>
<evidence type="ECO:0000313" key="1">
    <source>
        <dbReference type="EMBL" id="TKR87086.1"/>
    </source>
</evidence>
<dbReference type="AlphaFoldDB" id="A0A4U5NUN6"/>
<organism evidence="1 2">
    <name type="scientific">Steinernema carpocapsae</name>
    <name type="common">Entomopathogenic nematode</name>
    <dbReference type="NCBI Taxonomy" id="34508"/>
    <lineage>
        <taxon>Eukaryota</taxon>
        <taxon>Metazoa</taxon>
        <taxon>Ecdysozoa</taxon>
        <taxon>Nematoda</taxon>
        <taxon>Chromadorea</taxon>
        <taxon>Rhabditida</taxon>
        <taxon>Tylenchina</taxon>
        <taxon>Panagrolaimomorpha</taxon>
        <taxon>Strongyloidoidea</taxon>
        <taxon>Steinernematidae</taxon>
        <taxon>Steinernema</taxon>
    </lineage>
</organism>
<proteinExistence type="predicted"/>
<dbReference type="Proteomes" id="UP000298663">
    <property type="component" value="Unassembled WGS sequence"/>
</dbReference>
<reference evidence="1 2" key="1">
    <citation type="journal article" date="2015" name="Genome Biol.">
        <title>Comparative genomics of Steinernema reveals deeply conserved gene regulatory networks.</title>
        <authorList>
            <person name="Dillman A.R."/>
            <person name="Macchietto M."/>
            <person name="Porter C.F."/>
            <person name="Rogers A."/>
            <person name="Williams B."/>
            <person name="Antoshechkin I."/>
            <person name="Lee M.M."/>
            <person name="Goodwin Z."/>
            <person name="Lu X."/>
            <person name="Lewis E.E."/>
            <person name="Goodrich-Blair H."/>
            <person name="Stock S.P."/>
            <person name="Adams B.J."/>
            <person name="Sternberg P.W."/>
            <person name="Mortazavi A."/>
        </authorList>
    </citation>
    <scope>NUCLEOTIDE SEQUENCE [LARGE SCALE GENOMIC DNA]</scope>
    <source>
        <strain evidence="1 2">ALL</strain>
    </source>
</reference>
<keyword evidence="2" id="KW-1185">Reference proteome</keyword>
<gene>
    <name evidence="1" type="ORF">L596_011550</name>
</gene>
<accession>A0A4U5NUN6</accession>
<dbReference type="EMBL" id="AZBU02000003">
    <property type="protein sequence ID" value="TKR87086.1"/>
    <property type="molecule type" value="Genomic_DNA"/>
</dbReference>
<sequence>MPANGSDSESYSLTEDILTYKLSREAISSIAETKKSVDVYFSLRKGVPEPVKEHEQIKPIEVDDFPGYAEKFDVFNMIGNLNYLKSTGSDFDMDGHLKEFQKKRAASRIAKLKMLKEIARHTAEMSMLCLLTRRQNSLKPGYRPPRTLVPESKTVLKNAMEAVKKDYERLEKERKFGPSEKWKRLGLVEYLPPHDKNLDVDRMDDENLDE</sequence>
<evidence type="ECO:0000313" key="2">
    <source>
        <dbReference type="Proteomes" id="UP000298663"/>
    </source>
</evidence>
<comment type="caution">
    <text evidence="1">The sequence shown here is derived from an EMBL/GenBank/DDBJ whole genome shotgun (WGS) entry which is preliminary data.</text>
</comment>